<dbReference type="GO" id="GO:0043165">
    <property type="term" value="P:Gram-negative-bacterium-type cell outer membrane assembly"/>
    <property type="evidence" value="ECO:0007669"/>
    <property type="project" value="UniProtKB-UniRule"/>
</dbReference>
<dbReference type="OrthoDB" id="9779191at2"/>
<keyword evidence="2 6" id="KW-0472">Membrane</keyword>
<feature type="domain" description="Outer membrane lipoprotein BamD-like" evidence="7">
    <location>
        <begin position="36"/>
        <end position="238"/>
    </location>
</feature>
<organism evidence="8 9">
    <name type="scientific">Catenovulum agarivorans DS-2</name>
    <dbReference type="NCBI Taxonomy" id="1328313"/>
    <lineage>
        <taxon>Bacteria</taxon>
        <taxon>Pseudomonadati</taxon>
        <taxon>Pseudomonadota</taxon>
        <taxon>Gammaproteobacteria</taxon>
        <taxon>Alteromonadales</taxon>
        <taxon>Alteromonadaceae</taxon>
        <taxon>Catenovulum</taxon>
    </lineage>
</organism>
<dbReference type="Pfam" id="PF13525">
    <property type="entry name" value="YfiO"/>
    <property type="match status" value="1"/>
</dbReference>
<dbReference type="PATRIC" id="fig|1328313.3.peg.1437"/>
<dbReference type="eggNOG" id="COG4105">
    <property type="taxonomic scope" value="Bacteria"/>
</dbReference>
<evidence type="ECO:0000256" key="1">
    <source>
        <dbReference type="ARBA" id="ARBA00022729"/>
    </source>
</evidence>
<dbReference type="InterPro" id="IPR039565">
    <property type="entry name" value="BamD-like"/>
</dbReference>
<keyword evidence="1 6" id="KW-0732">Signal</keyword>
<name>W7QD15_9ALTE</name>
<proteinExistence type="inferred from homology"/>
<protein>
    <recommendedName>
        <fullName evidence="6">Outer membrane protein assembly factor BamD</fullName>
    </recommendedName>
</protein>
<evidence type="ECO:0000256" key="4">
    <source>
        <dbReference type="ARBA" id="ARBA00023237"/>
    </source>
</evidence>
<dbReference type="NCBIfam" id="TIGR03302">
    <property type="entry name" value="OM_YfiO"/>
    <property type="match status" value="1"/>
</dbReference>
<dbReference type="SUPFAM" id="SSF48452">
    <property type="entry name" value="TPR-like"/>
    <property type="match status" value="1"/>
</dbReference>
<comment type="subunit">
    <text evidence="6">Part of the Bam complex.</text>
</comment>
<dbReference type="Gene3D" id="1.25.40.10">
    <property type="entry name" value="Tetratricopeptide repeat domain"/>
    <property type="match status" value="1"/>
</dbReference>
<comment type="function">
    <text evidence="6">Part of the outer membrane protein assembly complex, which is involved in assembly and insertion of beta-barrel proteins into the outer membrane.</text>
</comment>
<dbReference type="GO" id="GO:0051205">
    <property type="term" value="P:protein insertion into membrane"/>
    <property type="evidence" value="ECO:0007669"/>
    <property type="project" value="UniProtKB-UniRule"/>
</dbReference>
<dbReference type="RefSeq" id="WP_051479699.1">
    <property type="nucleotide sequence ID" value="NZ_ARZY01000009.1"/>
</dbReference>
<dbReference type="STRING" id="1328313.DS2_07026"/>
<dbReference type="PANTHER" id="PTHR37423">
    <property type="entry name" value="SOLUBLE LYTIC MUREIN TRANSGLYCOSYLASE-RELATED"/>
    <property type="match status" value="1"/>
</dbReference>
<evidence type="ECO:0000256" key="5">
    <source>
        <dbReference type="ARBA" id="ARBA00023288"/>
    </source>
</evidence>
<comment type="similarity">
    <text evidence="6">Belongs to the BamD family.</text>
</comment>
<keyword evidence="5 6" id="KW-0449">Lipoprotein</keyword>
<gene>
    <name evidence="6" type="primary">bamD</name>
    <name evidence="8" type="ORF">DS2_07026</name>
</gene>
<dbReference type="InterPro" id="IPR011990">
    <property type="entry name" value="TPR-like_helical_dom_sf"/>
</dbReference>
<dbReference type="CDD" id="cd15830">
    <property type="entry name" value="BamD"/>
    <property type="match status" value="1"/>
</dbReference>
<keyword evidence="9" id="KW-1185">Reference proteome</keyword>
<evidence type="ECO:0000313" key="9">
    <source>
        <dbReference type="Proteomes" id="UP000019276"/>
    </source>
</evidence>
<sequence>MNLKQSLIVGAIALNVLAGCTNTPDEIVVAEQSAVEAQYNEAKDLLLQGNYVRAAEILSALDASFPFGPYSHQIQLDLIYSYYKTDNTAQALASIDRFLKLNPTHTDIDYVYYMRGLTNIKAAQNALQEMIGLERFDRDITEHREAFNDFNTIINQYPHSKYANDARQRMVFIKDFMAKSELAVAQYYMKRGSYVAAANRAQYVLENLGDTQQLEGALEIMLESYRQLDLDELYDNTYQVLKLNYPNNPLVN</sequence>
<comment type="caution">
    <text evidence="8">The sequence shown here is derived from an EMBL/GenBank/DDBJ whole genome shotgun (WGS) entry which is preliminary data.</text>
</comment>
<dbReference type="AlphaFoldDB" id="W7QD15"/>
<comment type="subcellular location">
    <subcellularLocation>
        <location evidence="6">Cell outer membrane</location>
        <topology evidence="6">Lipid-anchor</topology>
    </subcellularLocation>
</comment>
<accession>W7QD15</accession>
<evidence type="ECO:0000256" key="6">
    <source>
        <dbReference type="HAMAP-Rule" id="MF_00922"/>
    </source>
</evidence>
<evidence type="ECO:0000256" key="3">
    <source>
        <dbReference type="ARBA" id="ARBA00023139"/>
    </source>
</evidence>
<keyword evidence="4 6" id="KW-0998">Cell outer membrane</keyword>
<evidence type="ECO:0000259" key="7">
    <source>
        <dbReference type="Pfam" id="PF13525"/>
    </source>
</evidence>
<keyword evidence="3 6" id="KW-0564">Palmitate</keyword>
<dbReference type="InterPro" id="IPR017689">
    <property type="entry name" value="BamD"/>
</dbReference>
<reference evidence="8 9" key="1">
    <citation type="journal article" date="2014" name="Genome Announc.">
        <title>Draft Genome Sequence of the Agar-Degrading Bacterium Catenovulum sp. Strain DS-2, Isolated from Intestines of Haliotis diversicolor.</title>
        <authorList>
            <person name="Shan D."/>
            <person name="Li X."/>
            <person name="Gu Z."/>
            <person name="Wei G."/>
            <person name="Gao Z."/>
            <person name="Shao Z."/>
        </authorList>
    </citation>
    <scope>NUCLEOTIDE SEQUENCE [LARGE SCALE GENOMIC DNA]</scope>
    <source>
        <strain evidence="8 9">DS-2</strain>
    </source>
</reference>
<dbReference type="GO" id="GO:1990063">
    <property type="term" value="C:Bam protein complex"/>
    <property type="evidence" value="ECO:0007669"/>
    <property type="project" value="TreeGrafter"/>
</dbReference>
<dbReference type="HAMAP" id="MF_00922">
    <property type="entry name" value="OM_assembly_BamD"/>
    <property type="match status" value="1"/>
</dbReference>
<dbReference type="PANTHER" id="PTHR37423:SF1">
    <property type="entry name" value="OUTER MEMBRANE PROTEIN ASSEMBLY FACTOR BAMD"/>
    <property type="match status" value="1"/>
</dbReference>
<evidence type="ECO:0000256" key="2">
    <source>
        <dbReference type="ARBA" id="ARBA00023136"/>
    </source>
</evidence>
<dbReference type="Proteomes" id="UP000019276">
    <property type="component" value="Unassembled WGS sequence"/>
</dbReference>
<evidence type="ECO:0000313" key="8">
    <source>
        <dbReference type="EMBL" id="EWH10784.1"/>
    </source>
</evidence>
<dbReference type="EMBL" id="ARZY01000009">
    <property type="protein sequence ID" value="EWH10784.1"/>
    <property type="molecule type" value="Genomic_DNA"/>
</dbReference>
<dbReference type="PROSITE" id="PS51257">
    <property type="entry name" value="PROKAR_LIPOPROTEIN"/>
    <property type="match status" value="1"/>
</dbReference>